<dbReference type="PATRIC" id="fig|525309.8.peg.1406"/>
<dbReference type="HOGENOM" id="CLU_2880068_0_0_9"/>
<evidence type="ECO:0000313" key="3">
    <source>
        <dbReference type="EMBL" id="KRK56278.1"/>
    </source>
</evidence>
<dbReference type="eggNOG" id="COG1455">
    <property type="taxonomic scope" value="Bacteria"/>
</dbReference>
<sequence length="63" mass="6815">MPILFGAQVFLNPFFVLPFVFLPVINMVIASGFIFLHMIPPIVYPVPNGTPGILIPFIGTGGD</sequence>
<reference evidence="3 5" key="2">
    <citation type="journal article" date="2015" name="Genome Announc.">
        <title>Expanding the biotechnology potential of lactobacilli through comparative genomics of 213 strains and associated genera.</title>
        <authorList>
            <person name="Sun Z."/>
            <person name="Harris H.M."/>
            <person name="McCann A."/>
            <person name="Guo C."/>
            <person name="Argimon S."/>
            <person name="Zhang W."/>
            <person name="Yang X."/>
            <person name="Jeffery I.B."/>
            <person name="Cooney J.C."/>
            <person name="Kagawa T.F."/>
            <person name="Liu W."/>
            <person name="Song Y."/>
            <person name="Salvetti E."/>
            <person name="Wrobel A."/>
            <person name="Rasinkangas P."/>
            <person name="Parkhill J."/>
            <person name="Rea M.C."/>
            <person name="O'Sullivan O."/>
            <person name="Ritari J."/>
            <person name="Douillard F.P."/>
            <person name="Paul Ross R."/>
            <person name="Yang R."/>
            <person name="Briner A.E."/>
            <person name="Felis G.E."/>
            <person name="de Vos W.M."/>
            <person name="Barrangou R."/>
            <person name="Klaenhammer T.R."/>
            <person name="Caufield P.W."/>
            <person name="Cui Y."/>
            <person name="Zhang H."/>
            <person name="O'Toole P.W."/>
        </authorList>
    </citation>
    <scope>NUCLEOTIDE SEQUENCE [LARGE SCALE GENOMIC DNA]</scope>
    <source>
        <strain evidence="3 5">DSM 16041</strain>
    </source>
</reference>
<dbReference type="EMBL" id="ACLL01000042">
    <property type="protein sequence ID" value="EEW53301.1"/>
    <property type="molecule type" value="Genomic_DNA"/>
</dbReference>
<keyword evidence="1" id="KW-0812">Transmembrane</keyword>
<dbReference type="AlphaFoldDB" id="C8P866"/>
<name>C8P866_9LACO</name>
<comment type="caution">
    <text evidence="2">The sequence shown here is derived from an EMBL/GenBank/DDBJ whole genome shotgun (WGS) entry which is preliminary data.</text>
</comment>
<dbReference type="EMBL" id="AZDK01000036">
    <property type="protein sequence ID" value="KRK56278.1"/>
    <property type="molecule type" value="Genomic_DNA"/>
</dbReference>
<keyword evidence="1" id="KW-0472">Membrane</keyword>
<evidence type="ECO:0000313" key="2">
    <source>
        <dbReference type="EMBL" id="EEW53301.1"/>
    </source>
</evidence>
<reference evidence="2 4" key="1">
    <citation type="submission" date="2009-09" db="EMBL/GenBank/DDBJ databases">
        <authorList>
            <person name="Qin X."/>
            <person name="Bachman B."/>
            <person name="Battles P."/>
            <person name="Bell A."/>
            <person name="Bess C."/>
            <person name="Bickham C."/>
            <person name="Chaboub L."/>
            <person name="Chen D."/>
            <person name="Coyle M."/>
            <person name="Deiros D.R."/>
            <person name="Dinh H."/>
            <person name="Forbes L."/>
            <person name="Fowler G."/>
            <person name="Francisco L."/>
            <person name="Fu Q."/>
            <person name="Gubbala S."/>
            <person name="Hale W."/>
            <person name="Han Y."/>
            <person name="Hemphill L."/>
            <person name="Highlander S.K."/>
            <person name="Hirani K."/>
            <person name="Hogues M."/>
            <person name="Jackson L."/>
            <person name="Jakkamsetti A."/>
            <person name="Javaid M."/>
            <person name="Jiang H."/>
            <person name="Korchina V."/>
            <person name="Kovar C."/>
            <person name="Lara F."/>
            <person name="Lee S."/>
            <person name="Mata R."/>
            <person name="Mathew T."/>
            <person name="Moen C."/>
            <person name="Morales K."/>
            <person name="Munidasa M."/>
            <person name="Nazareth L."/>
            <person name="Ngo R."/>
            <person name="Nguyen L."/>
            <person name="Okwuonu G."/>
            <person name="Ongeri F."/>
            <person name="Patil S."/>
            <person name="Petrosino J."/>
            <person name="Pham C."/>
            <person name="Pham P."/>
            <person name="Pu L.-L."/>
            <person name="Puazo M."/>
            <person name="Raj R."/>
            <person name="Reid J."/>
            <person name="Rouhana J."/>
            <person name="Saada N."/>
            <person name="Shang Y."/>
            <person name="Simmons D."/>
            <person name="Thornton R."/>
            <person name="Warren J."/>
            <person name="Weissenberger G."/>
            <person name="Zhang J."/>
            <person name="Zhang L."/>
            <person name="Zhou C."/>
            <person name="Zhu D."/>
            <person name="Muzny D."/>
            <person name="Worley K."/>
            <person name="Gibbs R."/>
        </authorList>
    </citation>
    <scope>NUCLEOTIDE SEQUENCE [LARGE SCALE GENOMIC DNA]</scope>
    <source>
        <strain evidence="2 4">DSM 16041</strain>
    </source>
</reference>
<accession>C8P866</accession>
<feature type="transmembrane region" description="Helical" evidence="1">
    <location>
        <begin position="15"/>
        <end position="36"/>
    </location>
</feature>
<protein>
    <recommendedName>
        <fullName evidence="6">PTS EIIC type-3 domain-containing protein</fullName>
    </recommendedName>
</protein>
<keyword evidence="5" id="KW-1185">Reference proteome</keyword>
<dbReference type="Proteomes" id="UP000051883">
    <property type="component" value="Unassembled WGS sequence"/>
</dbReference>
<keyword evidence="1" id="KW-1133">Transmembrane helix</keyword>
<dbReference type="Proteomes" id="UP000003675">
    <property type="component" value="Unassembled WGS sequence"/>
</dbReference>
<proteinExistence type="predicted"/>
<evidence type="ECO:0000313" key="5">
    <source>
        <dbReference type="Proteomes" id="UP000051883"/>
    </source>
</evidence>
<dbReference type="STRING" id="525309.HMPREF0494_1510"/>
<evidence type="ECO:0000313" key="4">
    <source>
        <dbReference type="Proteomes" id="UP000003675"/>
    </source>
</evidence>
<evidence type="ECO:0000256" key="1">
    <source>
        <dbReference type="SAM" id="Phobius"/>
    </source>
</evidence>
<dbReference type="RefSeq" id="WP_007123057.1">
    <property type="nucleotide sequence ID" value="NZ_AZDK01000036.1"/>
</dbReference>
<evidence type="ECO:0008006" key="6">
    <source>
        <dbReference type="Google" id="ProtNLM"/>
    </source>
</evidence>
<gene>
    <name evidence="3" type="ORF">FC31_GL001386</name>
    <name evidence="2" type="ORF">HMPREF0494_1510</name>
</gene>
<organism evidence="2 4">
    <name type="scientific">Limosilactobacillus antri DSM 16041</name>
    <dbReference type="NCBI Taxonomy" id="525309"/>
    <lineage>
        <taxon>Bacteria</taxon>
        <taxon>Bacillati</taxon>
        <taxon>Bacillota</taxon>
        <taxon>Bacilli</taxon>
        <taxon>Lactobacillales</taxon>
        <taxon>Lactobacillaceae</taxon>
        <taxon>Limosilactobacillus</taxon>
    </lineage>
</organism>